<dbReference type="OrthoDB" id="4997316at2759"/>
<dbReference type="AlphaFoldDB" id="A0A8H4UGA9"/>
<evidence type="ECO:0000313" key="2">
    <source>
        <dbReference type="EMBL" id="KAF4976151.1"/>
    </source>
</evidence>
<proteinExistence type="predicted"/>
<reference evidence="2" key="1">
    <citation type="journal article" date="2020" name="BMC Genomics">
        <title>Correction to: Identification and distribution of gene clusters required for synthesis of sphingolipid metabolism inhibitors in diverse species of the filamentous fungus Fusarium.</title>
        <authorList>
            <person name="Kim H.S."/>
            <person name="Lohmar J.M."/>
            <person name="Busman M."/>
            <person name="Brown D.W."/>
            <person name="Naumann T.A."/>
            <person name="Divon H.H."/>
            <person name="Lysoe E."/>
            <person name="Uhlig S."/>
            <person name="Proctor R.H."/>
        </authorList>
    </citation>
    <scope>NUCLEOTIDE SEQUENCE</scope>
    <source>
        <strain evidence="2">NRRL 22465</strain>
    </source>
</reference>
<comment type="caution">
    <text evidence="2">The sequence shown here is derived from an EMBL/GenBank/DDBJ whole genome shotgun (WGS) entry which is preliminary data.</text>
</comment>
<feature type="chain" id="PRO_5034686500" evidence="1">
    <location>
        <begin position="18"/>
        <end position="165"/>
    </location>
</feature>
<keyword evidence="1" id="KW-0732">Signal</keyword>
<evidence type="ECO:0000256" key="1">
    <source>
        <dbReference type="SAM" id="SignalP"/>
    </source>
</evidence>
<accession>A0A8H4UGA9</accession>
<organism evidence="2 3">
    <name type="scientific">Fusarium zealandicum</name>
    <dbReference type="NCBI Taxonomy" id="1053134"/>
    <lineage>
        <taxon>Eukaryota</taxon>
        <taxon>Fungi</taxon>
        <taxon>Dikarya</taxon>
        <taxon>Ascomycota</taxon>
        <taxon>Pezizomycotina</taxon>
        <taxon>Sordariomycetes</taxon>
        <taxon>Hypocreomycetidae</taxon>
        <taxon>Hypocreales</taxon>
        <taxon>Nectriaceae</taxon>
        <taxon>Fusarium</taxon>
        <taxon>Fusarium staphyleae species complex</taxon>
    </lineage>
</organism>
<dbReference type="EMBL" id="JABEYC010000566">
    <property type="protein sequence ID" value="KAF4976151.1"/>
    <property type="molecule type" value="Genomic_DNA"/>
</dbReference>
<evidence type="ECO:0000313" key="3">
    <source>
        <dbReference type="Proteomes" id="UP000635477"/>
    </source>
</evidence>
<name>A0A8H4UGA9_9HYPO</name>
<reference evidence="2" key="2">
    <citation type="submission" date="2020-05" db="EMBL/GenBank/DDBJ databases">
        <authorList>
            <person name="Kim H.-S."/>
            <person name="Proctor R.H."/>
            <person name="Brown D.W."/>
        </authorList>
    </citation>
    <scope>NUCLEOTIDE SEQUENCE</scope>
    <source>
        <strain evidence="2">NRRL 22465</strain>
    </source>
</reference>
<feature type="signal peptide" evidence="1">
    <location>
        <begin position="1"/>
        <end position="17"/>
    </location>
</feature>
<sequence>MKFFALLTSASVALSMAVVPVQRDIEQGAIDASLEHVSRDVAENQDSGLLKVARSDVQGEETGLEKRIDGIFVPFGIQNPEPLILAGVVVTFTMISKLVREKGREVHRWVCNGLAFHNNTGRIKVVNVLINGVRAWENQRLVSQKIDSIHNERMGKTIEIVVQNA</sequence>
<keyword evidence="3" id="KW-1185">Reference proteome</keyword>
<gene>
    <name evidence="2" type="ORF">FZEAL_7170</name>
</gene>
<dbReference type="Proteomes" id="UP000635477">
    <property type="component" value="Unassembled WGS sequence"/>
</dbReference>
<protein>
    <submittedName>
        <fullName evidence="2">Uncharacterized protein</fullName>
    </submittedName>
</protein>